<dbReference type="InterPro" id="IPR017946">
    <property type="entry name" value="PLC-like_Pdiesterase_TIM-brl"/>
</dbReference>
<dbReference type="Proteomes" id="UP000053523">
    <property type="component" value="Unassembled WGS sequence"/>
</dbReference>
<dbReference type="EMBL" id="LORN02000015">
    <property type="protein sequence ID" value="PNN20921.1"/>
    <property type="molecule type" value="Genomic_DNA"/>
</dbReference>
<dbReference type="PANTHER" id="PTHR46211:SF1">
    <property type="entry name" value="GLYCEROPHOSPHODIESTER PHOSPHODIESTERASE, CYTOPLASMIC"/>
    <property type="match status" value="1"/>
</dbReference>
<reference evidence="2 3" key="1">
    <citation type="submission" date="2017-12" db="EMBL/GenBank/DDBJ databases">
        <title>FDA dAtabase for Regulatory Grade micrObial Sequences (FDA-ARGOS): Supporting development and validation of Infectious Disease Dx tests.</title>
        <authorList>
            <person name="Hoffmann M."/>
            <person name="Allard M."/>
            <person name="Evans P."/>
            <person name="Brown E."/>
            <person name="Tallon L."/>
            <person name="Sadzewicz L."/>
            <person name="Sengamalay N."/>
            <person name="Ott S."/>
            <person name="Godinez A."/>
            <person name="Nagaraj S."/>
            <person name="Vavikolanu K."/>
            <person name="Aluvathingal J."/>
            <person name="Nadendla S."/>
            <person name="Sichtig H."/>
        </authorList>
    </citation>
    <scope>NUCLEOTIDE SEQUENCE [LARGE SCALE GENOMIC DNA]</scope>
    <source>
        <strain evidence="2 3">FDAARGOS_148</strain>
    </source>
</reference>
<protein>
    <submittedName>
        <fullName evidence="2">Glycerophosphodiester phosphodiesterase</fullName>
    </submittedName>
</protein>
<dbReference type="SUPFAM" id="SSF51695">
    <property type="entry name" value="PLC-like phosphodiesterases"/>
    <property type="match status" value="1"/>
</dbReference>
<organism evidence="2 3">
    <name type="scientific">Staphylococcus haemolyticus</name>
    <dbReference type="NCBI Taxonomy" id="1283"/>
    <lineage>
        <taxon>Bacteria</taxon>
        <taxon>Bacillati</taxon>
        <taxon>Bacillota</taxon>
        <taxon>Bacilli</taxon>
        <taxon>Bacillales</taxon>
        <taxon>Staphylococcaceae</taxon>
        <taxon>Staphylococcus</taxon>
    </lineage>
</organism>
<dbReference type="RefSeq" id="WP_037551048.1">
    <property type="nucleotide sequence ID" value="NZ_CAJCFZ010000001.1"/>
</dbReference>
<dbReference type="AlphaFoldDB" id="A0A2K0A7C4"/>
<feature type="domain" description="GP-PDE" evidence="1">
    <location>
        <begin position="10"/>
        <end position="248"/>
    </location>
</feature>
<sequence>MKINKPNQAFQIVAHRGLSNQFPENTLVGFKAALMQHVDMLEIDVHFSKDNHLVVIHDDTINRTSNGEGKVKDYTLEELLTFDFGVKHDKSFQNTKISTFEEVLSLIKNFSKKLLIEIKVPHQYPGIETAVLNALEIYKVPKHKAIIQSFDEDCVKRLNSMDSEYQLGLLISRKKYWYKSPNFEEISDYANFINPNYKLVNSKFIKNAHSQSLKVIPYTVNKPKDVKKLINLGVDGIISDLPEDIFRI</sequence>
<evidence type="ECO:0000313" key="2">
    <source>
        <dbReference type="EMBL" id="PNN20921.1"/>
    </source>
</evidence>
<comment type="caution">
    <text evidence="2">The sequence shown here is derived from an EMBL/GenBank/DDBJ whole genome shotgun (WGS) entry which is preliminary data.</text>
</comment>
<dbReference type="Gene3D" id="3.20.20.190">
    <property type="entry name" value="Phosphatidylinositol (PI) phosphodiesterase"/>
    <property type="match status" value="1"/>
</dbReference>
<evidence type="ECO:0000259" key="1">
    <source>
        <dbReference type="PROSITE" id="PS51704"/>
    </source>
</evidence>
<name>A0A2K0A7C4_STAHA</name>
<gene>
    <name evidence="2" type="ORF">AL503_009205</name>
</gene>
<accession>A0A2K0A7C4</accession>
<dbReference type="GO" id="GO:0008081">
    <property type="term" value="F:phosphoric diester hydrolase activity"/>
    <property type="evidence" value="ECO:0007669"/>
    <property type="project" value="InterPro"/>
</dbReference>
<proteinExistence type="predicted"/>
<dbReference type="InterPro" id="IPR030395">
    <property type="entry name" value="GP_PDE_dom"/>
</dbReference>
<evidence type="ECO:0000313" key="3">
    <source>
        <dbReference type="Proteomes" id="UP000053523"/>
    </source>
</evidence>
<dbReference type="GO" id="GO:0006629">
    <property type="term" value="P:lipid metabolic process"/>
    <property type="evidence" value="ECO:0007669"/>
    <property type="project" value="InterPro"/>
</dbReference>
<dbReference type="PANTHER" id="PTHR46211">
    <property type="entry name" value="GLYCEROPHOSPHORYL DIESTER PHOSPHODIESTERASE"/>
    <property type="match status" value="1"/>
</dbReference>
<dbReference type="Pfam" id="PF03009">
    <property type="entry name" value="GDPD"/>
    <property type="match status" value="1"/>
</dbReference>
<dbReference type="PROSITE" id="PS51704">
    <property type="entry name" value="GP_PDE"/>
    <property type="match status" value="1"/>
</dbReference>